<dbReference type="AlphaFoldDB" id="A0A9J6H7U8"/>
<dbReference type="EMBL" id="JABSTR010001040">
    <property type="protein sequence ID" value="KAH9383324.1"/>
    <property type="molecule type" value="Genomic_DNA"/>
</dbReference>
<evidence type="ECO:0000313" key="1">
    <source>
        <dbReference type="EMBL" id="KAH9383324.1"/>
    </source>
</evidence>
<dbReference type="Proteomes" id="UP000821853">
    <property type="component" value="Unassembled WGS sequence"/>
</dbReference>
<reference evidence="1 2" key="1">
    <citation type="journal article" date="2020" name="Cell">
        <title>Large-Scale Comparative Analyses of Tick Genomes Elucidate Their Genetic Diversity and Vector Capacities.</title>
        <authorList>
            <consortium name="Tick Genome and Microbiome Consortium (TIGMIC)"/>
            <person name="Jia N."/>
            <person name="Wang J."/>
            <person name="Shi W."/>
            <person name="Du L."/>
            <person name="Sun Y."/>
            <person name="Zhan W."/>
            <person name="Jiang J.F."/>
            <person name="Wang Q."/>
            <person name="Zhang B."/>
            <person name="Ji P."/>
            <person name="Bell-Sakyi L."/>
            <person name="Cui X.M."/>
            <person name="Yuan T.T."/>
            <person name="Jiang B.G."/>
            <person name="Yang W.F."/>
            <person name="Lam T.T."/>
            <person name="Chang Q.C."/>
            <person name="Ding S.J."/>
            <person name="Wang X.J."/>
            <person name="Zhu J.G."/>
            <person name="Ruan X.D."/>
            <person name="Zhao L."/>
            <person name="Wei J.T."/>
            <person name="Ye R.Z."/>
            <person name="Que T.C."/>
            <person name="Du C.H."/>
            <person name="Zhou Y.H."/>
            <person name="Cheng J.X."/>
            <person name="Dai P.F."/>
            <person name="Guo W.B."/>
            <person name="Han X.H."/>
            <person name="Huang E.J."/>
            <person name="Li L.F."/>
            <person name="Wei W."/>
            <person name="Gao Y.C."/>
            <person name="Liu J.Z."/>
            <person name="Shao H.Z."/>
            <person name="Wang X."/>
            <person name="Wang C.C."/>
            <person name="Yang T.C."/>
            <person name="Huo Q.B."/>
            <person name="Li W."/>
            <person name="Chen H.Y."/>
            <person name="Chen S.E."/>
            <person name="Zhou L.G."/>
            <person name="Ni X.B."/>
            <person name="Tian J.H."/>
            <person name="Sheng Y."/>
            <person name="Liu T."/>
            <person name="Pan Y.S."/>
            <person name="Xia L.Y."/>
            <person name="Li J."/>
            <person name="Zhao F."/>
            <person name="Cao W.C."/>
        </authorList>
    </citation>
    <scope>NUCLEOTIDE SEQUENCE [LARGE SCALE GENOMIC DNA]</scope>
    <source>
        <strain evidence="1">HaeL-2018</strain>
    </source>
</reference>
<name>A0A9J6H7U8_HAELO</name>
<dbReference type="OrthoDB" id="385235at2759"/>
<keyword evidence="2" id="KW-1185">Reference proteome</keyword>
<sequence length="345" mass="39660">MVGWTEDLRQEFSGLLAIHMSDVDALLIKHLASSRFLRECRSRDLMNLFAKRWMEKFSDVVATVSVFNAVVQLYNKTVMIPRQAREFLQKHLVEELRLGQLALNPERAMTCSSFLLRFGNTRSKEFALEIVERMKPQLSPLDFAQFLQSQRFDDEFSREHNLPHAWYNCIVEKRQEISGLHTAAYLLSKFFPPGTSIAPANAQLWADVFEESAPVLSPATFWHVLRCISGHRLYVPATLEVLCESALRQRLKVQLAMKLVEACVQWRRAIPRTEKRLKENHRYVRAKNPMLLSVKNLTFGNVGGNHNAECFALHSTLQACVALRRIKPKARTRTLADIGSNLRNI</sequence>
<evidence type="ECO:0000313" key="2">
    <source>
        <dbReference type="Proteomes" id="UP000821853"/>
    </source>
</evidence>
<protein>
    <submittedName>
        <fullName evidence="1">Uncharacterized protein</fullName>
    </submittedName>
</protein>
<proteinExistence type="predicted"/>
<organism evidence="1 2">
    <name type="scientific">Haemaphysalis longicornis</name>
    <name type="common">Bush tick</name>
    <dbReference type="NCBI Taxonomy" id="44386"/>
    <lineage>
        <taxon>Eukaryota</taxon>
        <taxon>Metazoa</taxon>
        <taxon>Ecdysozoa</taxon>
        <taxon>Arthropoda</taxon>
        <taxon>Chelicerata</taxon>
        <taxon>Arachnida</taxon>
        <taxon>Acari</taxon>
        <taxon>Parasitiformes</taxon>
        <taxon>Ixodida</taxon>
        <taxon>Ixodoidea</taxon>
        <taxon>Ixodidae</taxon>
        <taxon>Haemaphysalinae</taxon>
        <taxon>Haemaphysalis</taxon>
    </lineage>
</organism>
<comment type="caution">
    <text evidence="1">The sequence shown here is derived from an EMBL/GenBank/DDBJ whole genome shotgun (WGS) entry which is preliminary data.</text>
</comment>
<gene>
    <name evidence="1" type="ORF">HPB48_024444</name>
</gene>
<accession>A0A9J6H7U8</accession>
<dbReference type="VEuPathDB" id="VectorBase:HLOH_049139"/>